<protein>
    <submittedName>
        <fullName evidence="2">Uncharacterized protein</fullName>
    </submittedName>
</protein>
<dbReference type="Ensembl" id="ENSPMAT00000010191.1">
    <property type="protein sequence ID" value="ENSPMAP00000010146.1"/>
    <property type="gene ID" value="ENSPMAG00000009224.1"/>
</dbReference>
<reference evidence="2" key="1">
    <citation type="submission" date="2025-08" db="UniProtKB">
        <authorList>
            <consortium name="Ensembl"/>
        </authorList>
    </citation>
    <scope>IDENTIFICATION</scope>
</reference>
<feature type="compositionally biased region" description="Low complexity" evidence="1">
    <location>
        <begin position="231"/>
        <end position="240"/>
    </location>
</feature>
<feature type="region of interest" description="Disordered" evidence="1">
    <location>
        <begin position="67"/>
        <end position="327"/>
    </location>
</feature>
<evidence type="ECO:0000256" key="1">
    <source>
        <dbReference type="SAM" id="MobiDB-lite"/>
    </source>
</evidence>
<feature type="compositionally biased region" description="Pro residues" evidence="1">
    <location>
        <begin position="122"/>
        <end position="136"/>
    </location>
</feature>
<name>S4RY55_PETMA</name>
<organism evidence="2">
    <name type="scientific">Petromyzon marinus</name>
    <name type="common">Sea lamprey</name>
    <dbReference type="NCBI Taxonomy" id="7757"/>
    <lineage>
        <taxon>Eukaryota</taxon>
        <taxon>Metazoa</taxon>
        <taxon>Chordata</taxon>
        <taxon>Craniata</taxon>
        <taxon>Vertebrata</taxon>
        <taxon>Cyclostomata</taxon>
        <taxon>Hyperoartia</taxon>
        <taxon>Petromyzontiformes</taxon>
        <taxon>Petromyzontidae</taxon>
        <taxon>Petromyzon</taxon>
    </lineage>
</organism>
<feature type="compositionally biased region" description="Basic residues" evidence="1">
    <location>
        <begin position="174"/>
        <end position="186"/>
    </location>
</feature>
<feature type="region of interest" description="Disordered" evidence="1">
    <location>
        <begin position="1"/>
        <end position="31"/>
    </location>
</feature>
<feature type="compositionally biased region" description="Low complexity" evidence="1">
    <location>
        <begin position="274"/>
        <end position="304"/>
    </location>
</feature>
<feature type="compositionally biased region" description="Low complexity" evidence="1">
    <location>
        <begin position="7"/>
        <end position="21"/>
    </location>
</feature>
<feature type="compositionally biased region" description="Pro residues" evidence="1">
    <location>
        <begin position="67"/>
        <end position="76"/>
    </location>
</feature>
<accession>S4RY55</accession>
<evidence type="ECO:0000313" key="2">
    <source>
        <dbReference type="Ensembl" id="ENSPMAP00000010146.1"/>
    </source>
</evidence>
<feature type="compositionally biased region" description="Low complexity" evidence="1">
    <location>
        <begin position="248"/>
        <end position="264"/>
    </location>
</feature>
<sequence>LTSPLFLSSSSSSSSLSLSSSVNRRHMSSRPVRLRAARRSLVTIPRAAMMRLNTAALTVIVTPCPRVSPPPPPPPQSIRASLRTPVSPRPRYPRVGTSSRLAPQSGCRRRPGWGRGWRHRGPPPFPGRPSGDPPPRGAGSAPPGRRWEPPSVGRATLGTRQRSKRDEGAPRGAPPRRRWRRWRRLLTWRAGERSHTRNRPWSRPAYALPFDPLPGPPPTPSPGWSRRRRPPLASASLAPSKRPPPATPATALPRSFTTTTATTTTPPPPPPTTPTTETTTTTTTTITTTTTMTTMKTPSPARPRCACCSYRRSRRSTPSGIPSGITP</sequence>
<feature type="compositionally biased region" description="Basic residues" evidence="1">
    <location>
        <begin position="107"/>
        <end position="121"/>
    </location>
</feature>
<dbReference type="AlphaFoldDB" id="S4RY55"/>
<reference evidence="2" key="2">
    <citation type="submission" date="2025-09" db="UniProtKB">
        <authorList>
            <consortium name="Ensembl"/>
        </authorList>
    </citation>
    <scope>IDENTIFICATION</scope>
</reference>
<feature type="compositionally biased region" description="Pro residues" evidence="1">
    <location>
        <begin position="211"/>
        <end position="221"/>
    </location>
</feature>
<proteinExistence type="predicted"/>
<dbReference type="HOGENOM" id="CLU_851382_0_0_1"/>